<dbReference type="AlphaFoldDB" id="A0A426XRF8"/>
<dbReference type="Proteomes" id="UP000287651">
    <property type="component" value="Unassembled WGS sequence"/>
</dbReference>
<sequence length="98" mass="10999">MRAGKWKRVCVRGGQGESLRMGYVRPKLTNPIWNSVPTELETQPVVVHITAAIRVWDRPEAPPPLVGSMPCGFCPHRTSPSYAKREGKRGRWPPLPDV</sequence>
<comment type="caution">
    <text evidence="2">The sequence shown here is derived from an EMBL/GenBank/DDBJ whole genome shotgun (WGS) entry which is preliminary data.</text>
</comment>
<evidence type="ECO:0000256" key="1">
    <source>
        <dbReference type="SAM" id="MobiDB-lite"/>
    </source>
</evidence>
<organism evidence="2 3">
    <name type="scientific">Ensete ventricosum</name>
    <name type="common">Abyssinian banana</name>
    <name type="synonym">Musa ensete</name>
    <dbReference type="NCBI Taxonomy" id="4639"/>
    <lineage>
        <taxon>Eukaryota</taxon>
        <taxon>Viridiplantae</taxon>
        <taxon>Streptophyta</taxon>
        <taxon>Embryophyta</taxon>
        <taxon>Tracheophyta</taxon>
        <taxon>Spermatophyta</taxon>
        <taxon>Magnoliopsida</taxon>
        <taxon>Liliopsida</taxon>
        <taxon>Zingiberales</taxon>
        <taxon>Musaceae</taxon>
        <taxon>Ensete</taxon>
    </lineage>
</organism>
<protein>
    <submittedName>
        <fullName evidence="2">Uncharacterized protein</fullName>
    </submittedName>
</protein>
<name>A0A426XRF8_ENSVE</name>
<gene>
    <name evidence="2" type="ORF">B296_00057396</name>
</gene>
<accession>A0A426XRF8</accession>
<dbReference type="EMBL" id="AMZH03018131">
    <property type="protein sequence ID" value="RRT42012.1"/>
    <property type="molecule type" value="Genomic_DNA"/>
</dbReference>
<evidence type="ECO:0000313" key="3">
    <source>
        <dbReference type="Proteomes" id="UP000287651"/>
    </source>
</evidence>
<feature type="region of interest" description="Disordered" evidence="1">
    <location>
        <begin position="77"/>
        <end position="98"/>
    </location>
</feature>
<evidence type="ECO:0000313" key="2">
    <source>
        <dbReference type="EMBL" id="RRT42012.1"/>
    </source>
</evidence>
<proteinExistence type="predicted"/>
<reference evidence="2 3" key="1">
    <citation type="journal article" date="2014" name="Agronomy (Basel)">
        <title>A Draft Genome Sequence for Ensete ventricosum, the Drought-Tolerant Tree Against Hunger.</title>
        <authorList>
            <person name="Harrison J."/>
            <person name="Moore K.A."/>
            <person name="Paszkiewicz K."/>
            <person name="Jones T."/>
            <person name="Grant M."/>
            <person name="Ambacheew D."/>
            <person name="Muzemil S."/>
            <person name="Studholme D.J."/>
        </authorList>
    </citation>
    <scope>NUCLEOTIDE SEQUENCE [LARGE SCALE GENOMIC DNA]</scope>
</reference>